<accession>A0A401G3B4</accession>
<sequence length="626" mass="70049">MLLFQLISVFPVNAGASGPSAFIEFICIDANVGASSGGHIALRLGETVYHFQHFPDRMFRMVREPWPHFRYIYNDLENRSLHIARIRLSAPDCERISDHLLRRYLIQNSQFDTLAGLAQDCALIRSFLGRERCLSLRGVGLFDPEQQEDAYAGRLRGAVFQKHGGDFLKKEIAKADRALTSEPIAIPDRTWLCISRDRLPGAGDIYARRYTDLLLKREALAILARARPLADGILCDPASFDTGHESALFPAEREQLAKFAEALLKSVPALVASRRPDSGYPLLVAIARYQAVQRALAANRLMVADPFSCNAARVQSRTVAEKRTVAERLARRARRKFEKIRSDVFSGPRISEADYNRLENSAGRYYEIQRGLAIGESVRVEQGGLIPSASGPVPLLPPNRNRERLAETLALAEANYNAFLKQLRAACAYHILRANCATELVRVINSSFDSHAEAATALGGELNPGDALGYIPFRLSELVRERWRVTGTYVLPSYRRRQVAKMYALGHPVAVYFREFNTLSSTVYEPVDGDSAFFFFTDDIFWPRPFYGLMNIAYGIADAGAGLLSLPADRGNRLTEGLRGVLFSLPELIFCNIRKGSFDFVEETVEHPFSRPAERSEPAFNRRVAP</sequence>
<dbReference type="EMBL" id="BEXT01000001">
    <property type="protein sequence ID" value="GBC63729.1"/>
    <property type="molecule type" value="Genomic_DNA"/>
</dbReference>
<gene>
    <name evidence="1" type="ORF">DENIS_4727</name>
</gene>
<evidence type="ECO:0000313" key="2">
    <source>
        <dbReference type="Proteomes" id="UP000288096"/>
    </source>
</evidence>
<dbReference type="AlphaFoldDB" id="A0A401G3B4"/>
<dbReference type="Proteomes" id="UP000288096">
    <property type="component" value="Unassembled WGS sequence"/>
</dbReference>
<organism evidence="1 2">
    <name type="scientific">Desulfonema ishimotonii</name>
    <dbReference type="NCBI Taxonomy" id="45657"/>
    <lineage>
        <taxon>Bacteria</taxon>
        <taxon>Pseudomonadati</taxon>
        <taxon>Thermodesulfobacteriota</taxon>
        <taxon>Desulfobacteria</taxon>
        <taxon>Desulfobacterales</taxon>
        <taxon>Desulfococcaceae</taxon>
        <taxon>Desulfonema</taxon>
    </lineage>
</organism>
<reference evidence="2" key="1">
    <citation type="submission" date="2017-11" db="EMBL/GenBank/DDBJ databases">
        <authorList>
            <person name="Watanabe M."/>
            <person name="Kojima H."/>
        </authorList>
    </citation>
    <scope>NUCLEOTIDE SEQUENCE [LARGE SCALE GENOMIC DNA]</scope>
    <source>
        <strain evidence="2">Tokyo 01</strain>
    </source>
</reference>
<comment type="caution">
    <text evidence="1">The sequence shown here is derived from an EMBL/GenBank/DDBJ whole genome shotgun (WGS) entry which is preliminary data.</text>
</comment>
<evidence type="ECO:0000313" key="1">
    <source>
        <dbReference type="EMBL" id="GBC63729.1"/>
    </source>
</evidence>
<proteinExistence type="predicted"/>
<keyword evidence="2" id="KW-1185">Reference proteome</keyword>
<name>A0A401G3B4_9BACT</name>
<protein>
    <submittedName>
        <fullName evidence="1">Uncharacterized protein</fullName>
    </submittedName>
</protein>
<reference evidence="2" key="2">
    <citation type="submission" date="2019-01" db="EMBL/GenBank/DDBJ databases">
        <title>Genome sequence of Desulfonema ishimotonii strain Tokyo 01.</title>
        <authorList>
            <person name="Fukui M."/>
        </authorList>
    </citation>
    <scope>NUCLEOTIDE SEQUENCE [LARGE SCALE GENOMIC DNA]</scope>
    <source>
        <strain evidence="2">Tokyo 01</strain>
    </source>
</reference>